<comment type="caution">
    <text evidence="1">The sequence shown here is derived from an EMBL/GenBank/DDBJ whole genome shotgun (WGS) entry which is preliminary data.</text>
</comment>
<reference evidence="1" key="1">
    <citation type="submission" date="2022-12" db="EMBL/GenBank/DDBJ databases">
        <title>New Phytohabitans aurantiacus sp. RD004123 nov., an actinomycete isolated from soil.</title>
        <authorList>
            <person name="Triningsih D.W."/>
            <person name="Harunari E."/>
            <person name="Igarashi Y."/>
        </authorList>
    </citation>
    <scope>NUCLEOTIDE SEQUENCE</scope>
    <source>
        <strain evidence="1">RD004123</strain>
    </source>
</reference>
<dbReference type="PROSITE" id="PS51318">
    <property type="entry name" value="TAT"/>
    <property type="match status" value="1"/>
</dbReference>
<organism evidence="1 2">
    <name type="scientific">Phytohabitans aurantiacus</name>
    <dbReference type="NCBI Taxonomy" id="3016789"/>
    <lineage>
        <taxon>Bacteria</taxon>
        <taxon>Bacillati</taxon>
        <taxon>Actinomycetota</taxon>
        <taxon>Actinomycetes</taxon>
        <taxon>Micromonosporales</taxon>
        <taxon>Micromonosporaceae</taxon>
    </lineage>
</organism>
<proteinExistence type="predicted"/>
<accession>A0ABQ5R7G4</accession>
<protein>
    <submittedName>
        <fullName evidence="1">Uncharacterized protein</fullName>
    </submittedName>
</protein>
<dbReference type="Proteomes" id="UP001144280">
    <property type="component" value="Unassembled WGS sequence"/>
</dbReference>
<sequence>MDTHADSRALSRRRVIGGLGVVGAGTLVSGTAVLATGSAATAAPPIPTDVAAPGPRTEVVGYLDFWPLESAAGYVEVRPTTGRFGRGPAAGFGGVLVAPVRLPAGSTITTVRVRVRSGAGPATVRLESTDVSTGEVTVLSQGTVATNGIEEFVVFPVTIPYGNPPLRIAADLPPSGAVYGAEVVYTPVASRHFVPIAAQRRLDTRQTGGIVTPGQIRTVAFDDLPDNVTAVALNLTLTGTTGGGWLAGYPAGGSTGGTSTVNWTASGQTIANSTTVGLGSNRQVALTTGGTGNTHVIVDLLGYHLSA</sequence>
<keyword evidence="2" id="KW-1185">Reference proteome</keyword>
<evidence type="ECO:0000313" key="2">
    <source>
        <dbReference type="Proteomes" id="UP001144280"/>
    </source>
</evidence>
<gene>
    <name evidence="1" type="ORF">Pa4123_73850</name>
</gene>
<name>A0ABQ5R7G4_9ACTN</name>
<evidence type="ECO:0000313" key="1">
    <source>
        <dbReference type="EMBL" id="GLI02107.1"/>
    </source>
</evidence>
<dbReference type="InterPro" id="IPR006311">
    <property type="entry name" value="TAT_signal"/>
</dbReference>
<dbReference type="EMBL" id="BSDI01000055">
    <property type="protein sequence ID" value="GLI02107.1"/>
    <property type="molecule type" value="Genomic_DNA"/>
</dbReference>